<proteinExistence type="predicted"/>
<sequence>MLVPDYEKRSSSIEVHKELVEICRNAENDPRYLIDPEVESRARTNPPRSSKESPQTLALPERPKNRGAPLSQKQGSFEVGVKDLSVKEADDGMDNTSLMVHTSTRAQQVSTVFFVISGSLLTMDIL</sequence>
<keyword evidence="3" id="KW-1185">Reference proteome</keyword>
<organism evidence="2 3">
    <name type="scientific">Fusarium euwallaceae</name>
    <dbReference type="NCBI Taxonomy" id="1147111"/>
    <lineage>
        <taxon>Eukaryota</taxon>
        <taxon>Fungi</taxon>
        <taxon>Dikarya</taxon>
        <taxon>Ascomycota</taxon>
        <taxon>Pezizomycotina</taxon>
        <taxon>Sordariomycetes</taxon>
        <taxon>Hypocreomycetidae</taxon>
        <taxon>Hypocreales</taxon>
        <taxon>Nectriaceae</taxon>
        <taxon>Fusarium</taxon>
        <taxon>Fusarium solani species complex</taxon>
    </lineage>
</organism>
<name>A0A430LTQ1_9HYPO</name>
<dbReference type="AlphaFoldDB" id="A0A430LTQ1"/>
<dbReference type="Proteomes" id="UP000287124">
    <property type="component" value="Unassembled WGS sequence"/>
</dbReference>
<comment type="caution">
    <text evidence="2">The sequence shown here is derived from an EMBL/GenBank/DDBJ whole genome shotgun (WGS) entry which is preliminary data.</text>
</comment>
<protein>
    <submittedName>
        <fullName evidence="2">Uncharacterized protein</fullName>
    </submittedName>
</protein>
<dbReference type="EMBL" id="MIKF01000081">
    <property type="protein sequence ID" value="RTE79084.1"/>
    <property type="molecule type" value="Genomic_DNA"/>
</dbReference>
<reference evidence="2 3" key="1">
    <citation type="submission" date="2017-06" db="EMBL/GenBank/DDBJ databases">
        <title>Comparative genomic analysis of Ambrosia Fusariam Clade fungi.</title>
        <authorList>
            <person name="Stajich J.E."/>
            <person name="Carrillo J."/>
            <person name="Kijimoto T."/>
            <person name="Eskalen A."/>
            <person name="O'Donnell K."/>
            <person name="Kasson M."/>
        </authorList>
    </citation>
    <scope>NUCLEOTIDE SEQUENCE [LARGE SCALE GENOMIC DNA]</scope>
    <source>
        <strain evidence="2 3">UCR1854</strain>
    </source>
</reference>
<accession>A0A430LTQ1</accession>
<feature type="compositionally biased region" description="Basic and acidic residues" evidence="1">
    <location>
        <begin position="33"/>
        <end position="42"/>
    </location>
</feature>
<gene>
    <name evidence="2" type="ORF">BHE90_006437</name>
</gene>
<feature type="region of interest" description="Disordered" evidence="1">
    <location>
        <begin position="33"/>
        <end position="76"/>
    </location>
</feature>
<evidence type="ECO:0000256" key="1">
    <source>
        <dbReference type="SAM" id="MobiDB-lite"/>
    </source>
</evidence>
<feature type="compositionally biased region" description="Polar residues" evidence="1">
    <location>
        <begin position="46"/>
        <end position="56"/>
    </location>
</feature>
<evidence type="ECO:0000313" key="2">
    <source>
        <dbReference type="EMBL" id="RTE79084.1"/>
    </source>
</evidence>
<evidence type="ECO:0000313" key="3">
    <source>
        <dbReference type="Proteomes" id="UP000287124"/>
    </source>
</evidence>